<dbReference type="RefSeq" id="WP_155069358.1">
    <property type="nucleotide sequence ID" value="NZ_WIXO01000001.1"/>
</dbReference>
<evidence type="ECO:0000313" key="9">
    <source>
        <dbReference type="Proteomes" id="UP000473014"/>
    </source>
</evidence>
<dbReference type="PANTHER" id="PTHR11706:SF33">
    <property type="entry name" value="NATURAL RESISTANCE-ASSOCIATED MACROPHAGE PROTEIN 2"/>
    <property type="match status" value="1"/>
</dbReference>
<evidence type="ECO:0000256" key="3">
    <source>
        <dbReference type="ARBA" id="ARBA00022692"/>
    </source>
</evidence>
<keyword evidence="5 7" id="KW-0472">Membrane</keyword>
<feature type="transmembrane region" description="Helical" evidence="7">
    <location>
        <begin position="176"/>
        <end position="194"/>
    </location>
</feature>
<evidence type="ECO:0000256" key="7">
    <source>
        <dbReference type="SAM" id="Phobius"/>
    </source>
</evidence>
<evidence type="ECO:0000256" key="1">
    <source>
        <dbReference type="ARBA" id="ARBA00004141"/>
    </source>
</evidence>
<keyword evidence="3 7" id="KW-0812">Transmembrane</keyword>
<feature type="transmembrane region" description="Helical" evidence="7">
    <location>
        <begin position="436"/>
        <end position="457"/>
    </location>
</feature>
<dbReference type="PANTHER" id="PTHR11706">
    <property type="entry name" value="SOLUTE CARRIER PROTEIN FAMILY 11 MEMBER"/>
    <property type="match status" value="1"/>
</dbReference>
<comment type="caution">
    <text evidence="8">The sequence shown here is derived from an EMBL/GenBank/DDBJ whole genome shotgun (WGS) entry which is preliminary data.</text>
</comment>
<feature type="transmembrane region" description="Helical" evidence="7">
    <location>
        <begin position="378"/>
        <end position="395"/>
    </location>
</feature>
<proteinExistence type="predicted"/>
<name>A0A6G2B6S0_9ACTN</name>
<evidence type="ECO:0000313" key="8">
    <source>
        <dbReference type="EMBL" id="MTE17773.1"/>
    </source>
</evidence>
<evidence type="ECO:0000256" key="6">
    <source>
        <dbReference type="SAM" id="MobiDB-lite"/>
    </source>
</evidence>
<feature type="transmembrane region" description="Helical" evidence="7">
    <location>
        <begin position="64"/>
        <end position="81"/>
    </location>
</feature>
<dbReference type="NCBIfam" id="NF001923">
    <property type="entry name" value="PRK00701.1"/>
    <property type="match status" value="1"/>
</dbReference>
<dbReference type="NCBIfam" id="NF037982">
    <property type="entry name" value="Nramp_1"/>
    <property type="match status" value="1"/>
</dbReference>
<sequence>MLDPRQHQEASPSTSLPTSLPTPLPTPPSGLPAPGPAAGASDPAAAAPGTGADERGARRHPGRWTVVAMLGPAFVVSVAYVDPGNFATNMTAGARYGPLLLWVIALANVVAIFVQYLACKVGVATGRDLPELCREHTPRPVCRVLWIQAELVAMATDLAEFVGGAVALYLLFGIPLVPAAFIVGAASLLLVVLAPEGRRRFEMVITGFLLVILAGFLYQSLRTGSWSGTLTGLRPRFADTQSVLLTTGMVGATVMPHVIYLHSSLSRRHGRTSPERKRLVLRANRTAILVALGTAGLVNATMLTVAAAAFHGGGPAGSAAYETLEQFHHGLGTVIGPGAALAFALALLASGLASSGVGTYAGQVVMRGFLRRRVPLTLRRLITMGPPLTVLALGVDPTRALVLSQVVLSFGIPFALVPLIVFTARRDVMGDLVNRSATTVLGTAVALAITGLNLFLVQDVLLG</sequence>
<keyword evidence="2" id="KW-0813">Transport</keyword>
<dbReference type="AlphaFoldDB" id="A0A6G2B6S0"/>
<feature type="transmembrane region" description="Helical" evidence="7">
    <location>
        <begin position="286"/>
        <end position="310"/>
    </location>
</feature>
<dbReference type="GO" id="GO:0015086">
    <property type="term" value="F:cadmium ion transmembrane transporter activity"/>
    <property type="evidence" value="ECO:0007669"/>
    <property type="project" value="TreeGrafter"/>
</dbReference>
<feature type="region of interest" description="Disordered" evidence="6">
    <location>
        <begin position="1"/>
        <end position="58"/>
    </location>
</feature>
<comment type="subcellular location">
    <subcellularLocation>
        <location evidence="1">Membrane</location>
        <topology evidence="1">Multi-pass membrane protein</topology>
    </subcellularLocation>
</comment>
<keyword evidence="9" id="KW-1185">Reference proteome</keyword>
<feature type="compositionally biased region" description="Low complexity" evidence="6">
    <location>
        <begin position="10"/>
        <end position="19"/>
    </location>
</feature>
<feature type="transmembrane region" description="Helical" evidence="7">
    <location>
        <begin position="241"/>
        <end position="265"/>
    </location>
</feature>
<protein>
    <submittedName>
        <fullName evidence="8">Mn(2+) uptake NRAMP transporter MntH</fullName>
    </submittedName>
</protein>
<evidence type="ECO:0000256" key="5">
    <source>
        <dbReference type="ARBA" id="ARBA00023136"/>
    </source>
</evidence>
<dbReference type="EMBL" id="WIXO01000001">
    <property type="protein sequence ID" value="MTE17773.1"/>
    <property type="molecule type" value="Genomic_DNA"/>
</dbReference>
<gene>
    <name evidence="8" type="primary">mntH</name>
    <name evidence="8" type="ORF">F0L17_01215</name>
</gene>
<reference evidence="8 9" key="1">
    <citation type="submission" date="2019-11" db="EMBL/GenBank/DDBJ databases">
        <authorList>
            <person name="Yuan L."/>
        </authorList>
    </citation>
    <scope>NUCLEOTIDE SEQUENCE [LARGE SCALE GENOMIC DNA]</scope>
    <source>
        <strain evidence="8 9">TRM43335</strain>
    </source>
</reference>
<dbReference type="GO" id="GO:0005886">
    <property type="term" value="C:plasma membrane"/>
    <property type="evidence" value="ECO:0007669"/>
    <property type="project" value="TreeGrafter"/>
</dbReference>
<dbReference type="GO" id="GO:0005384">
    <property type="term" value="F:manganese ion transmembrane transporter activity"/>
    <property type="evidence" value="ECO:0007669"/>
    <property type="project" value="TreeGrafter"/>
</dbReference>
<organism evidence="8 9">
    <name type="scientific">Streptomyces taklimakanensis</name>
    <dbReference type="NCBI Taxonomy" id="2569853"/>
    <lineage>
        <taxon>Bacteria</taxon>
        <taxon>Bacillati</taxon>
        <taxon>Actinomycetota</taxon>
        <taxon>Actinomycetes</taxon>
        <taxon>Kitasatosporales</taxon>
        <taxon>Streptomycetaceae</taxon>
        <taxon>Streptomyces</taxon>
    </lineage>
</organism>
<dbReference type="PRINTS" id="PR00447">
    <property type="entry name" value="NATRESASSCMP"/>
</dbReference>
<dbReference type="NCBIfam" id="TIGR01197">
    <property type="entry name" value="nramp"/>
    <property type="match status" value="1"/>
</dbReference>
<evidence type="ECO:0000256" key="2">
    <source>
        <dbReference type="ARBA" id="ARBA00022448"/>
    </source>
</evidence>
<dbReference type="InterPro" id="IPR001046">
    <property type="entry name" value="NRAMP_fam"/>
</dbReference>
<feature type="compositionally biased region" description="Low complexity" evidence="6">
    <location>
        <begin position="36"/>
        <end position="51"/>
    </location>
</feature>
<dbReference type="Pfam" id="PF01566">
    <property type="entry name" value="Nramp"/>
    <property type="match status" value="1"/>
</dbReference>
<feature type="transmembrane region" description="Helical" evidence="7">
    <location>
        <begin position="144"/>
        <end position="170"/>
    </location>
</feature>
<dbReference type="Proteomes" id="UP000473014">
    <property type="component" value="Unassembled WGS sequence"/>
</dbReference>
<feature type="transmembrane region" description="Helical" evidence="7">
    <location>
        <begin position="201"/>
        <end position="221"/>
    </location>
</feature>
<keyword evidence="4 7" id="KW-1133">Transmembrane helix</keyword>
<feature type="transmembrane region" description="Helical" evidence="7">
    <location>
        <begin position="101"/>
        <end position="123"/>
    </location>
</feature>
<feature type="compositionally biased region" description="Pro residues" evidence="6">
    <location>
        <begin position="20"/>
        <end position="35"/>
    </location>
</feature>
<evidence type="ECO:0000256" key="4">
    <source>
        <dbReference type="ARBA" id="ARBA00022989"/>
    </source>
</evidence>
<feature type="transmembrane region" description="Helical" evidence="7">
    <location>
        <begin position="401"/>
        <end position="424"/>
    </location>
</feature>
<feature type="transmembrane region" description="Helical" evidence="7">
    <location>
        <begin position="330"/>
        <end position="357"/>
    </location>
</feature>
<accession>A0A6G2B6S0</accession>
<dbReference type="GO" id="GO:0034755">
    <property type="term" value="P:iron ion transmembrane transport"/>
    <property type="evidence" value="ECO:0007669"/>
    <property type="project" value="TreeGrafter"/>
</dbReference>
<dbReference type="OrthoDB" id="9787548at2"/>